<sequence length="113" mass="13172">MKQIHVDNGQIGGVIQVVIQSMFLCNFITFVNTTLTVYNQFLKNYISLYTGILLICFASALWWGVYDIVTFPSMLQYGNRQAWVHESPIKKEFERLNQKIDKLNTEIQNYQEG</sequence>
<reference evidence="3" key="1">
    <citation type="submission" date="2014-06" db="EMBL/GenBank/DDBJ databases">
        <title>The complete genome sequence of Methanosarcina barkeri CM1.</title>
        <authorList>
            <consortium name="Pastoral Greenhouse Gas Research Consortium"/>
            <person name="Lambie S.C."/>
            <person name="Leahy S.C."/>
            <person name="Kelly W.J."/>
            <person name="Li D."/>
            <person name="Reilly K."/>
            <person name="Attwood G.T."/>
            <person name="Altermann E."/>
        </authorList>
    </citation>
    <scope>NUCLEOTIDE SEQUENCE [LARGE SCALE GENOMIC DNA]</scope>
    <source>
        <strain evidence="3">CM1</strain>
    </source>
</reference>
<reference evidence="2 3" key="2">
    <citation type="journal article" date="2015" name="Stand. Genomic Sci.">
        <title>The complete genome sequence of the rumen methanogen Methanosarcina barkeri CM1.</title>
        <authorList>
            <person name="Lambie S.C."/>
            <person name="Kelly W.J."/>
            <person name="Leahy S.C."/>
            <person name="Li D."/>
            <person name="Reilly K."/>
            <person name="McAllister T.A."/>
            <person name="Valle E.R."/>
            <person name="Attwood G.T."/>
            <person name="Altermann E."/>
        </authorList>
    </citation>
    <scope>NUCLEOTIDE SEQUENCE [LARGE SCALE GENOMIC DNA]</scope>
    <source>
        <strain evidence="2 3">CM1</strain>
    </source>
</reference>
<name>A0A0G3CBI9_METBA</name>
<dbReference type="GeneID" id="24886060"/>
<feature type="transmembrane region" description="Helical" evidence="1">
    <location>
        <begin position="45"/>
        <end position="66"/>
    </location>
</feature>
<dbReference type="GeneID" id="24801079"/>
<accession>A0A0G3CBI9</accession>
<organism evidence="2 3">
    <name type="scientific">Methanosarcina barkeri CM1</name>
    <dbReference type="NCBI Taxonomy" id="796385"/>
    <lineage>
        <taxon>Archaea</taxon>
        <taxon>Methanobacteriati</taxon>
        <taxon>Methanobacteriota</taxon>
        <taxon>Stenosarchaea group</taxon>
        <taxon>Methanomicrobia</taxon>
        <taxon>Methanosarcinales</taxon>
        <taxon>Methanosarcinaceae</taxon>
        <taxon>Methanosarcina</taxon>
    </lineage>
</organism>
<dbReference type="AlphaFoldDB" id="A0A0G3CBI9"/>
<dbReference type="RefSeq" id="WP_048120325.1">
    <property type="nucleotide sequence ID" value="NZ_CP008746.1"/>
</dbReference>
<protein>
    <submittedName>
        <fullName evidence="2">Uncharacterized protein</fullName>
    </submittedName>
</protein>
<keyword evidence="1" id="KW-0812">Transmembrane</keyword>
<dbReference type="EMBL" id="CP008746">
    <property type="protein sequence ID" value="AKJ39361.1"/>
    <property type="molecule type" value="Genomic_DNA"/>
</dbReference>
<evidence type="ECO:0000313" key="3">
    <source>
        <dbReference type="Proteomes" id="UP000035331"/>
    </source>
</evidence>
<keyword evidence="1" id="KW-1133">Transmembrane helix</keyword>
<evidence type="ECO:0000313" key="2">
    <source>
        <dbReference type="EMBL" id="AKJ39361.1"/>
    </source>
</evidence>
<dbReference type="PATRIC" id="fig|796385.3.peg.2888"/>
<dbReference type="Proteomes" id="UP000035331">
    <property type="component" value="Chromosome"/>
</dbReference>
<gene>
    <name evidence="2" type="ORF">MCM1_2344</name>
</gene>
<feature type="transmembrane region" description="Helical" evidence="1">
    <location>
        <begin position="12"/>
        <end position="33"/>
    </location>
</feature>
<keyword evidence="1" id="KW-0472">Membrane</keyword>
<evidence type="ECO:0000256" key="1">
    <source>
        <dbReference type="SAM" id="Phobius"/>
    </source>
</evidence>
<proteinExistence type="predicted"/>